<dbReference type="Pfam" id="PF01759">
    <property type="entry name" value="NTR"/>
    <property type="match status" value="1"/>
</dbReference>
<dbReference type="SUPFAM" id="SSF50242">
    <property type="entry name" value="TIMP-like"/>
    <property type="match status" value="1"/>
</dbReference>
<feature type="domain" description="NTR" evidence="4">
    <location>
        <begin position="1"/>
        <end position="68"/>
    </location>
</feature>
<dbReference type="Gene3D" id="2.40.50.120">
    <property type="match status" value="1"/>
</dbReference>
<comment type="subcellular location">
    <subcellularLocation>
        <location evidence="1">Secreted</location>
    </subcellularLocation>
</comment>
<evidence type="ECO:0000256" key="1">
    <source>
        <dbReference type="ARBA" id="ARBA00004613"/>
    </source>
</evidence>
<comment type="caution">
    <text evidence="5">The sequence shown here is derived from an EMBL/GenBank/DDBJ whole genome shotgun (WGS) entry which is preliminary data.</text>
</comment>
<organism evidence="5 6">
    <name type="scientific">Gnathostoma spinigerum</name>
    <dbReference type="NCBI Taxonomy" id="75299"/>
    <lineage>
        <taxon>Eukaryota</taxon>
        <taxon>Metazoa</taxon>
        <taxon>Ecdysozoa</taxon>
        <taxon>Nematoda</taxon>
        <taxon>Chromadorea</taxon>
        <taxon>Rhabditida</taxon>
        <taxon>Spirurina</taxon>
        <taxon>Gnathostomatomorpha</taxon>
        <taxon>Gnathostomatoidea</taxon>
        <taxon>Gnathostomatidae</taxon>
        <taxon>Gnathostoma</taxon>
    </lineage>
</organism>
<evidence type="ECO:0000313" key="6">
    <source>
        <dbReference type="Proteomes" id="UP001608902"/>
    </source>
</evidence>
<sequence>MWIPNKNIVCKCPKVRFGERYLVLGKDSINDANRPGLVFNSKTVIMEWDDSMTERISRFSRREIRGECPSRHYERW</sequence>
<keyword evidence="2" id="KW-0964">Secreted</keyword>
<dbReference type="EMBL" id="JBGFUD010015742">
    <property type="protein sequence ID" value="MFH4984187.1"/>
    <property type="molecule type" value="Genomic_DNA"/>
</dbReference>
<dbReference type="Proteomes" id="UP001608902">
    <property type="component" value="Unassembled WGS sequence"/>
</dbReference>
<name>A0ABD6F3L3_9BILA</name>
<gene>
    <name evidence="5" type="ORF">AB6A40_010896</name>
</gene>
<evidence type="ECO:0000313" key="5">
    <source>
        <dbReference type="EMBL" id="MFH4984187.1"/>
    </source>
</evidence>
<keyword evidence="6" id="KW-1185">Reference proteome</keyword>
<dbReference type="InterPro" id="IPR008993">
    <property type="entry name" value="TIMP-like_OB-fold"/>
</dbReference>
<evidence type="ECO:0000256" key="2">
    <source>
        <dbReference type="ARBA" id="ARBA00022525"/>
    </source>
</evidence>
<dbReference type="InterPro" id="IPR001134">
    <property type="entry name" value="Netrin_domain"/>
</dbReference>
<proteinExistence type="predicted"/>
<dbReference type="AlphaFoldDB" id="A0ABD6F3L3"/>
<evidence type="ECO:0000256" key="3">
    <source>
        <dbReference type="ARBA" id="ARBA00023157"/>
    </source>
</evidence>
<dbReference type="PROSITE" id="PS50189">
    <property type="entry name" value="NTR"/>
    <property type="match status" value="1"/>
</dbReference>
<reference evidence="5 6" key="1">
    <citation type="submission" date="2024-08" db="EMBL/GenBank/DDBJ databases">
        <title>Gnathostoma spinigerum genome.</title>
        <authorList>
            <person name="Gonzalez-Bertolin B."/>
            <person name="Monzon S."/>
            <person name="Zaballos A."/>
            <person name="Jimenez P."/>
            <person name="Dekumyoy P."/>
            <person name="Varona S."/>
            <person name="Cuesta I."/>
            <person name="Sumanam S."/>
            <person name="Adisakwattana P."/>
            <person name="Gasser R.B."/>
            <person name="Hernandez-Gonzalez A."/>
            <person name="Young N.D."/>
            <person name="Perteguer M.J."/>
        </authorList>
    </citation>
    <scope>NUCLEOTIDE SEQUENCE [LARGE SCALE GENOMIC DNA]</scope>
    <source>
        <strain evidence="5">AL3</strain>
        <tissue evidence="5">Liver</tissue>
    </source>
</reference>
<dbReference type="GO" id="GO:0005576">
    <property type="term" value="C:extracellular region"/>
    <property type="evidence" value="ECO:0007669"/>
    <property type="project" value="UniProtKB-SubCell"/>
</dbReference>
<accession>A0ABD6F3L3</accession>
<protein>
    <recommendedName>
        <fullName evidence="4">NTR domain-containing protein</fullName>
    </recommendedName>
</protein>
<keyword evidence="3" id="KW-1015">Disulfide bond</keyword>
<dbReference type="InterPro" id="IPR018933">
    <property type="entry name" value="Netrin_module_non-TIMP"/>
</dbReference>
<evidence type="ECO:0000259" key="4">
    <source>
        <dbReference type="PROSITE" id="PS50189"/>
    </source>
</evidence>